<feature type="transmembrane region" description="Helical" evidence="3">
    <location>
        <begin position="144"/>
        <end position="162"/>
    </location>
</feature>
<protein>
    <submittedName>
        <fullName evidence="4">ECF transporter S component</fullName>
    </submittedName>
</protein>
<dbReference type="EMBL" id="JAHLQI010000001">
    <property type="protein sequence ID" value="MBU5489076.1"/>
    <property type="molecule type" value="Genomic_DNA"/>
</dbReference>
<sequence length="179" mass="18938">MSNSTYTTRFLCLTAVMAAITCIATMVIQIPIPLGYAHLGDAFILLTVLFIGRKSGIWAGGIGSALADLLTGYAYWAIPTFIIKSLMAYFVGKIAYKDDACKLFSGRTLLACVVGMVWMVVGYTVAGAFLYGGLTQGLASTPGLSVKAVLNLAVCYGVGALLEKANVRTFLATDRKGRA</sequence>
<dbReference type="RefSeq" id="WP_216468694.1">
    <property type="nucleotide sequence ID" value="NZ_JAHLQI010000001.1"/>
</dbReference>
<comment type="caution">
    <text evidence="4">The sequence shown here is derived from an EMBL/GenBank/DDBJ whole genome shotgun (WGS) entry which is preliminary data.</text>
</comment>
<evidence type="ECO:0000313" key="5">
    <source>
        <dbReference type="Proteomes" id="UP000783588"/>
    </source>
</evidence>
<keyword evidence="5" id="KW-1185">Reference proteome</keyword>
<keyword evidence="1 3" id="KW-0812">Transmembrane</keyword>
<dbReference type="Proteomes" id="UP000783588">
    <property type="component" value="Unassembled WGS sequence"/>
</dbReference>
<feature type="transmembrane region" description="Helical" evidence="3">
    <location>
        <begin position="108"/>
        <end position="132"/>
    </location>
</feature>
<accession>A0ABS6EN19</accession>
<dbReference type="PANTHER" id="PTHR37815">
    <property type="entry name" value="UPF0397 PROTEIN BC_2624-RELATED"/>
    <property type="match status" value="1"/>
</dbReference>
<proteinExistence type="predicted"/>
<organism evidence="4 5">
    <name type="scientific">Butyricicoccus intestinisimiae</name>
    <dbReference type="NCBI Taxonomy" id="2841509"/>
    <lineage>
        <taxon>Bacteria</taxon>
        <taxon>Bacillati</taxon>
        <taxon>Bacillota</taxon>
        <taxon>Clostridia</taxon>
        <taxon>Eubacteriales</taxon>
        <taxon>Butyricicoccaceae</taxon>
        <taxon>Butyricicoccus</taxon>
    </lineage>
</organism>
<dbReference type="Pfam" id="PF07155">
    <property type="entry name" value="ECF-ribofla_trS"/>
    <property type="match status" value="1"/>
</dbReference>
<reference evidence="4 5" key="1">
    <citation type="submission" date="2021-06" db="EMBL/GenBank/DDBJ databases">
        <authorList>
            <person name="Sun Q."/>
            <person name="Li D."/>
        </authorList>
    </citation>
    <scope>NUCLEOTIDE SEQUENCE [LARGE SCALE GENOMIC DNA]</scope>
    <source>
        <strain evidence="4 5">MSJd-7</strain>
    </source>
</reference>
<feature type="transmembrane region" description="Helical" evidence="3">
    <location>
        <begin position="73"/>
        <end position="96"/>
    </location>
</feature>
<name>A0ABS6EN19_9FIRM</name>
<dbReference type="InterPro" id="IPR009825">
    <property type="entry name" value="ECF_substrate-spec-like"/>
</dbReference>
<evidence type="ECO:0000313" key="4">
    <source>
        <dbReference type="EMBL" id="MBU5489076.1"/>
    </source>
</evidence>
<dbReference type="PANTHER" id="PTHR37815:SF3">
    <property type="entry name" value="UPF0397 PROTEIN SPR0429"/>
    <property type="match status" value="1"/>
</dbReference>
<gene>
    <name evidence="4" type="ORF">KQI75_00290</name>
</gene>
<evidence type="ECO:0000256" key="1">
    <source>
        <dbReference type="ARBA" id="ARBA00022692"/>
    </source>
</evidence>
<keyword evidence="2 3" id="KW-1133">Transmembrane helix</keyword>
<evidence type="ECO:0000256" key="2">
    <source>
        <dbReference type="ARBA" id="ARBA00022989"/>
    </source>
</evidence>
<evidence type="ECO:0000256" key="3">
    <source>
        <dbReference type="SAM" id="Phobius"/>
    </source>
</evidence>
<keyword evidence="3" id="KW-0472">Membrane</keyword>
<feature type="transmembrane region" description="Helical" evidence="3">
    <location>
        <begin position="6"/>
        <end position="28"/>
    </location>
</feature>